<organism evidence="1 2">
    <name type="scientific">Mycena alexandri</name>
    <dbReference type="NCBI Taxonomy" id="1745969"/>
    <lineage>
        <taxon>Eukaryota</taxon>
        <taxon>Fungi</taxon>
        <taxon>Dikarya</taxon>
        <taxon>Basidiomycota</taxon>
        <taxon>Agaricomycotina</taxon>
        <taxon>Agaricomycetes</taxon>
        <taxon>Agaricomycetidae</taxon>
        <taxon>Agaricales</taxon>
        <taxon>Marasmiineae</taxon>
        <taxon>Mycenaceae</taxon>
        <taxon>Mycena</taxon>
    </lineage>
</organism>
<reference evidence="1" key="1">
    <citation type="submission" date="2023-03" db="EMBL/GenBank/DDBJ databases">
        <title>Massive genome expansion in bonnet fungi (Mycena s.s.) driven by repeated elements and novel gene families across ecological guilds.</title>
        <authorList>
            <consortium name="Lawrence Berkeley National Laboratory"/>
            <person name="Harder C.B."/>
            <person name="Miyauchi S."/>
            <person name="Viragh M."/>
            <person name="Kuo A."/>
            <person name="Thoen E."/>
            <person name="Andreopoulos B."/>
            <person name="Lu D."/>
            <person name="Skrede I."/>
            <person name="Drula E."/>
            <person name="Henrissat B."/>
            <person name="Morin E."/>
            <person name="Kohler A."/>
            <person name="Barry K."/>
            <person name="LaButti K."/>
            <person name="Morin E."/>
            <person name="Salamov A."/>
            <person name="Lipzen A."/>
            <person name="Mereny Z."/>
            <person name="Hegedus B."/>
            <person name="Baldrian P."/>
            <person name="Stursova M."/>
            <person name="Weitz H."/>
            <person name="Taylor A."/>
            <person name="Grigoriev I.V."/>
            <person name="Nagy L.G."/>
            <person name="Martin F."/>
            <person name="Kauserud H."/>
        </authorList>
    </citation>
    <scope>NUCLEOTIDE SEQUENCE</scope>
    <source>
        <strain evidence="1">CBHHK200</strain>
    </source>
</reference>
<evidence type="ECO:0000313" key="1">
    <source>
        <dbReference type="EMBL" id="KAJ7030525.1"/>
    </source>
</evidence>
<gene>
    <name evidence="1" type="ORF">C8F04DRAFT_1263824</name>
</gene>
<accession>A0AAD6SN58</accession>
<dbReference type="Proteomes" id="UP001218188">
    <property type="component" value="Unassembled WGS sequence"/>
</dbReference>
<dbReference type="EMBL" id="JARJCM010000090">
    <property type="protein sequence ID" value="KAJ7030525.1"/>
    <property type="molecule type" value="Genomic_DNA"/>
</dbReference>
<name>A0AAD6SN58_9AGAR</name>
<protein>
    <submittedName>
        <fullName evidence="1">Uncharacterized protein</fullName>
    </submittedName>
</protein>
<keyword evidence="2" id="KW-1185">Reference proteome</keyword>
<sequence>MSSPATQDRCPVPVFHDPGSVGPYAKFYLVTGGDVVVPGAYSSWESAHAEYTKTSSATVKGYTPGKWQNLEAAWHAACGRGEHRTRHATLAAEVPRDSPVGSVTTQQRVTGTLRRGHTALQPTTVAPKPTYASLADTTPDNAVVPLRAHYYRQP</sequence>
<proteinExistence type="predicted"/>
<dbReference type="AlphaFoldDB" id="A0AAD6SN58"/>
<evidence type="ECO:0000313" key="2">
    <source>
        <dbReference type="Proteomes" id="UP001218188"/>
    </source>
</evidence>
<comment type="caution">
    <text evidence="1">The sequence shown here is derived from an EMBL/GenBank/DDBJ whole genome shotgun (WGS) entry which is preliminary data.</text>
</comment>